<evidence type="ECO:0000313" key="6">
    <source>
        <dbReference type="EMBL" id="KAF4695874.1"/>
    </source>
</evidence>
<feature type="transmembrane region" description="Helical" evidence="4">
    <location>
        <begin position="413"/>
        <end position="434"/>
    </location>
</feature>
<feature type="transmembrane region" description="Helical" evidence="4">
    <location>
        <begin position="723"/>
        <end position="745"/>
    </location>
</feature>
<dbReference type="EMBL" id="JABANP010000016">
    <property type="protein sequence ID" value="KAF4695874.1"/>
    <property type="molecule type" value="Genomic_DNA"/>
</dbReference>
<dbReference type="InterPro" id="IPR043129">
    <property type="entry name" value="ATPase_NBD"/>
</dbReference>
<feature type="transmembrane region" description="Helical" evidence="4">
    <location>
        <begin position="757"/>
        <end position="775"/>
    </location>
</feature>
<dbReference type="Proteomes" id="UP000541610">
    <property type="component" value="Unassembled WGS sequence"/>
</dbReference>
<feature type="transmembrane region" description="Helical" evidence="4">
    <location>
        <begin position="446"/>
        <end position="467"/>
    </location>
</feature>
<feature type="transmembrane region" description="Helical" evidence="4">
    <location>
        <begin position="665"/>
        <end position="683"/>
    </location>
</feature>
<feature type="transmembrane region" description="Helical" evidence="4">
    <location>
        <begin position="689"/>
        <end position="711"/>
    </location>
</feature>
<keyword evidence="4" id="KW-0812">Transmembrane</keyword>
<dbReference type="PANTHER" id="PTHR11937">
    <property type="entry name" value="ACTIN"/>
    <property type="match status" value="1"/>
</dbReference>
<dbReference type="PRINTS" id="PR00190">
    <property type="entry name" value="ACTIN"/>
</dbReference>
<reference evidence="6 7" key="1">
    <citation type="submission" date="2020-04" db="EMBL/GenBank/DDBJ databases">
        <title>Perkinsus olseni comparative genomics.</title>
        <authorList>
            <person name="Bogema D.R."/>
        </authorList>
    </citation>
    <scope>NUCLEOTIDE SEQUENCE [LARGE SCALE GENOMIC DNA]</scope>
    <source>
        <strain evidence="6">00978-12</strain>
    </source>
</reference>
<accession>A0A7J6PI48</accession>
<dbReference type="InterPro" id="IPR020846">
    <property type="entry name" value="MFS_dom"/>
</dbReference>
<dbReference type="GO" id="GO:0016020">
    <property type="term" value="C:membrane"/>
    <property type="evidence" value="ECO:0007669"/>
    <property type="project" value="UniProtKB-SubCell"/>
</dbReference>
<evidence type="ECO:0000256" key="3">
    <source>
        <dbReference type="RuleBase" id="RU000487"/>
    </source>
</evidence>
<dbReference type="Pfam" id="PF07690">
    <property type="entry name" value="MFS_1"/>
    <property type="match status" value="1"/>
</dbReference>
<dbReference type="SUPFAM" id="SSF103473">
    <property type="entry name" value="MFS general substrate transporter"/>
    <property type="match status" value="1"/>
</dbReference>
<comment type="similarity">
    <text evidence="3">Belongs to the actin family.</text>
</comment>
<evidence type="ECO:0000259" key="5">
    <source>
        <dbReference type="PROSITE" id="PS50850"/>
    </source>
</evidence>
<dbReference type="Gene3D" id="3.90.640.10">
    <property type="entry name" value="Actin, Chain A, domain 4"/>
    <property type="match status" value="1"/>
</dbReference>
<keyword evidence="4" id="KW-0472">Membrane</keyword>
<keyword evidence="4" id="KW-1133">Transmembrane helix</keyword>
<name>A0A7J6PI48_PEROL</name>
<sequence length="814" mass="88634">MRSISTPTVCSSVVGRRRTNVPPRNCWSDLDGFLDAGHPPSFGSDAVSLVLKGEPIRLTYPVNEGVYADMENVGNLLEYVYQECLKIDPRDQPLLLTEPIYNPASTRERATEMLFEDLGIPSLNISVKEVAALVGTGWQDGIVVDAGEAMTSVVPISHGCVVTSGIRKLYLGGADLDVQFAERLARRADHIRLTSTRDRLMLRRWKESVCYCRPGWHDTDDDFDDNGYGAAAEAQPITLPDGTVVDMADDKWKVLTAARVDGQSMAEQVPESLFHPHLLGIEGSGIGEMVVESIEDCPIDDKLKLYKKIMLAGGTSQFPGFADRLRSEVEHSVKYSRIATSGRTHNRNPQLCVVMPSARLGLPAPSPWLICPSVLPVFWGMALVSPVLIEIKEEYFRRIGWCHSPSDCNDVQLLWSVVTVSVSALISCFTGPLVGAYSDSLGKRRMYFVVNSVLAAVPPLWLSLTAIKTGVSHMIGYFVLEVLISLAGVGPEYARFPLLNAYVVDCCPQPQRRMRIYGALMALSLSGLLVFPMLGAEIHTFAIVHLWASLCVLSALYTILALPESHPGARDPIAGARSRPRPFDWLHLPQRATVVLRTCLEVRLTIAVADSGISQSINSYLQSALGFTALQRALFAGCIGISGLLCSTVLLHFLQNECEWKAQRILLLALSCYTAHYLVYAVASSADVALFGGTLAGPAMLGSSALAALIADYTPAAIAGTAMAANNSIAGIGSAVGPLVFGMLFVWTREHGEAERLPFVIASLIAALAGVLVYFRMPKAIRIYCESTPGMEEMMARERMLDDDQYSQDDEDNG</sequence>
<comment type="subcellular location">
    <subcellularLocation>
        <location evidence="1">Membrane</location>
        <topology evidence="1">Multi-pass membrane protein</topology>
    </subcellularLocation>
</comment>
<protein>
    <recommendedName>
        <fullName evidence="5">Major facilitator superfamily (MFS) profile domain-containing protein</fullName>
    </recommendedName>
</protein>
<feature type="transmembrane region" description="Helical" evidence="4">
    <location>
        <begin position="474"/>
        <end position="494"/>
    </location>
</feature>
<dbReference type="SMART" id="SM00268">
    <property type="entry name" value="ACTIN"/>
    <property type="match status" value="1"/>
</dbReference>
<feature type="transmembrane region" description="Helical" evidence="4">
    <location>
        <begin position="541"/>
        <end position="562"/>
    </location>
</feature>
<gene>
    <name evidence="6" type="ORF">FOZ60_003041</name>
</gene>
<feature type="transmembrane region" description="Helical" evidence="4">
    <location>
        <begin position="367"/>
        <end position="389"/>
    </location>
</feature>
<organism evidence="6 7">
    <name type="scientific">Perkinsus olseni</name>
    <name type="common">Perkinsus atlanticus</name>
    <dbReference type="NCBI Taxonomy" id="32597"/>
    <lineage>
        <taxon>Eukaryota</taxon>
        <taxon>Sar</taxon>
        <taxon>Alveolata</taxon>
        <taxon>Perkinsozoa</taxon>
        <taxon>Perkinsea</taxon>
        <taxon>Perkinsida</taxon>
        <taxon>Perkinsidae</taxon>
        <taxon>Perkinsus</taxon>
    </lineage>
</organism>
<dbReference type="PROSITE" id="PS50850">
    <property type="entry name" value="MFS"/>
    <property type="match status" value="1"/>
</dbReference>
<dbReference type="GO" id="GO:0022857">
    <property type="term" value="F:transmembrane transporter activity"/>
    <property type="evidence" value="ECO:0007669"/>
    <property type="project" value="InterPro"/>
</dbReference>
<dbReference type="AlphaFoldDB" id="A0A7J6PI48"/>
<evidence type="ECO:0000256" key="4">
    <source>
        <dbReference type="SAM" id="Phobius"/>
    </source>
</evidence>
<evidence type="ECO:0000313" key="7">
    <source>
        <dbReference type="Proteomes" id="UP000541610"/>
    </source>
</evidence>
<comment type="caution">
    <text evidence="6">The sequence shown here is derived from an EMBL/GenBank/DDBJ whole genome shotgun (WGS) entry which is preliminary data.</text>
</comment>
<dbReference type="SUPFAM" id="SSF53067">
    <property type="entry name" value="Actin-like ATPase domain"/>
    <property type="match status" value="2"/>
</dbReference>
<dbReference type="Pfam" id="PF00022">
    <property type="entry name" value="Actin"/>
    <property type="match status" value="1"/>
</dbReference>
<dbReference type="Gene3D" id="1.20.1250.20">
    <property type="entry name" value="MFS general substrate transporter like domains"/>
    <property type="match status" value="2"/>
</dbReference>
<dbReference type="InterPro" id="IPR011701">
    <property type="entry name" value="MFS"/>
</dbReference>
<evidence type="ECO:0000256" key="1">
    <source>
        <dbReference type="ARBA" id="ARBA00004141"/>
    </source>
</evidence>
<proteinExistence type="inferred from homology"/>
<dbReference type="InterPro" id="IPR036259">
    <property type="entry name" value="MFS_trans_sf"/>
</dbReference>
<feature type="transmembrane region" description="Helical" evidence="4">
    <location>
        <begin position="633"/>
        <end position="653"/>
    </location>
</feature>
<evidence type="ECO:0000256" key="2">
    <source>
        <dbReference type="ARBA" id="ARBA00049360"/>
    </source>
</evidence>
<feature type="domain" description="Major facilitator superfamily (MFS) profile" evidence="5">
    <location>
        <begin position="596"/>
        <end position="814"/>
    </location>
</feature>
<dbReference type="OrthoDB" id="6220758at2759"/>
<feature type="transmembrane region" description="Helical" evidence="4">
    <location>
        <begin position="514"/>
        <end position="534"/>
    </location>
</feature>
<dbReference type="InterPro" id="IPR004000">
    <property type="entry name" value="Actin"/>
</dbReference>
<comment type="catalytic activity">
    <reaction evidence="2">
        <text>ATP + H2O = ADP + phosphate + H(+)</text>
        <dbReference type="Rhea" id="RHEA:13065"/>
        <dbReference type="ChEBI" id="CHEBI:15377"/>
        <dbReference type="ChEBI" id="CHEBI:15378"/>
        <dbReference type="ChEBI" id="CHEBI:30616"/>
        <dbReference type="ChEBI" id="CHEBI:43474"/>
        <dbReference type="ChEBI" id="CHEBI:456216"/>
    </reaction>
</comment>
<dbReference type="Gene3D" id="3.30.420.40">
    <property type="match status" value="2"/>
</dbReference>